<evidence type="ECO:0000259" key="2">
    <source>
        <dbReference type="Pfam" id="PF07607"/>
    </source>
</evidence>
<accession>A0A518DTF4</accession>
<dbReference type="InterPro" id="IPR001611">
    <property type="entry name" value="Leu-rich_rpt"/>
</dbReference>
<dbReference type="Pfam" id="PF13516">
    <property type="entry name" value="LRR_6"/>
    <property type="match status" value="2"/>
</dbReference>
<keyword evidence="1" id="KW-0732">Signal</keyword>
<dbReference type="PROSITE" id="PS51257">
    <property type="entry name" value="PROKAR_LIPOPROTEIN"/>
    <property type="match status" value="1"/>
</dbReference>
<dbReference type="InterPro" id="IPR011464">
    <property type="entry name" value="DUF1570"/>
</dbReference>
<dbReference type="Gene3D" id="3.80.10.10">
    <property type="entry name" value="Ribonuclease Inhibitor"/>
    <property type="match status" value="2"/>
</dbReference>
<evidence type="ECO:0000313" key="4">
    <source>
        <dbReference type="Proteomes" id="UP000317648"/>
    </source>
</evidence>
<protein>
    <submittedName>
        <fullName evidence="3">Leucine Rich repeats (2 copies)</fullName>
    </submittedName>
</protein>
<reference evidence="3 4" key="1">
    <citation type="submission" date="2019-02" db="EMBL/GenBank/DDBJ databases">
        <title>Deep-cultivation of Planctomycetes and their phenomic and genomic characterization uncovers novel biology.</title>
        <authorList>
            <person name="Wiegand S."/>
            <person name="Jogler M."/>
            <person name="Boedeker C."/>
            <person name="Pinto D."/>
            <person name="Vollmers J."/>
            <person name="Rivas-Marin E."/>
            <person name="Kohn T."/>
            <person name="Peeters S.H."/>
            <person name="Heuer A."/>
            <person name="Rast P."/>
            <person name="Oberbeckmann S."/>
            <person name="Bunk B."/>
            <person name="Jeske O."/>
            <person name="Meyerdierks A."/>
            <person name="Storesund J.E."/>
            <person name="Kallscheuer N."/>
            <person name="Luecker S."/>
            <person name="Lage O.M."/>
            <person name="Pohl T."/>
            <person name="Merkel B.J."/>
            <person name="Hornburger P."/>
            <person name="Mueller R.-W."/>
            <person name="Bruemmer F."/>
            <person name="Labrenz M."/>
            <person name="Spormann A.M."/>
            <person name="Op den Camp H."/>
            <person name="Overmann J."/>
            <person name="Amann R."/>
            <person name="Jetten M.S.M."/>
            <person name="Mascher T."/>
            <person name="Medema M.H."/>
            <person name="Devos D.P."/>
            <person name="Kaster A.-K."/>
            <person name="Ovreas L."/>
            <person name="Rohde M."/>
            <person name="Galperin M.Y."/>
            <person name="Jogler C."/>
        </authorList>
    </citation>
    <scope>NUCLEOTIDE SEQUENCE [LARGE SCALE GENOMIC DNA]</scope>
    <source>
        <strain evidence="3 4">Pla85_3_4</strain>
    </source>
</reference>
<dbReference type="KEGG" id="lcre:Pla8534_28900"/>
<dbReference type="Pfam" id="PF07607">
    <property type="entry name" value="DUF1570"/>
    <property type="match status" value="1"/>
</dbReference>
<organism evidence="3 4">
    <name type="scientific">Lignipirellula cremea</name>
    <dbReference type="NCBI Taxonomy" id="2528010"/>
    <lineage>
        <taxon>Bacteria</taxon>
        <taxon>Pseudomonadati</taxon>
        <taxon>Planctomycetota</taxon>
        <taxon>Planctomycetia</taxon>
        <taxon>Pirellulales</taxon>
        <taxon>Pirellulaceae</taxon>
        <taxon>Lignipirellula</taxon>
    </lineage>
</organism>
<dbReference type="SMART" id="SM00368">
    <property type="entry name" value="LRR_RI"/>
    <property type="match status" value="3"/>
</dbReference>
<dbReference type="PANTHER" id="PTHR12904:SF23">
    <property type="entry name" value="PROTEIN ZER-1 HOMOLOG"/>
    <property type="match status" value="1"/>
</dbReference>
<dbReference type="EMBL" id="CP036433">
    <property type="protein sequence ID" value="QDU95078.1"/>
    <property type="molecule type" value="Genomic_DNA"/>
</dbReference>
<dbReference type="RefSeq" id="WP_145053854.1">
    <property type="nucleotide sequence ID" value="NZ_CP036433.1"/>
</dbReference>
<dbReference type="AlphaFoldDB" id="A0A518DTF4"/>
<evidence type="ECO:0000313" key="3">
    <source>
        <dbReference type="EMBL" id="QDU95078.1"/>
    </source>
</evidence>
<dbReference type="OrthoDB" id="228844at2"/>
<feature type="signal peptide" evidence="1">
    <location>
        <begin position="1"/>
        <end position="35"/>
    </location>
</feature>
<evidence type="ECO:0000256" key="1">
    <source>
        <dbReference type="SAM" id="SignalP"/>
    </source>
</evidence>
<gene>
    <name evidence="3" type="ORF">Pla8534_28900</name>
</gene>
<proteinExistence type="predicted"/>
<dbReference type="PANTHER" id="PTHR12904">
    <property type="match status" value="1"/>
</dbReference>
<dbReference type="InterPro" id="IPR032675">
    <property type="entry name" value="LRR_dom_sf"/>
</dbReference>
<dbReference type="Proteomes" id="UP000317648">
    <property type="component" value="Chromosome"/>
</dbReference>
<feature type="domain" description="DUF1570" evidence="2">
    <location>
        <begin position="312"/>
        <end position="420"/>
    </location>
</feature>
<name>A0A518DTF4_9BACT</name>
<sequence precursor="true">MPAGLKTTTLLPGVRIAFLAGLLGAGCLLAHPSSAAEPSAAQAAVAEKRAKLTATYRSLLQQLAGICEQQGLPEQAQTTRDWFVERASDRQTLFLPDDQRLPEPPPGASAVVKSWHAKWLQYRTGYAEHLLALAKETLAAGDAATAYQMLHEVLRENPDEEQVRRMLGYSLVNHRWRQMGAAESSKVMRVRHPVFGWEPGRYWRVQTEHFQITTSHSIAAGEKFGQQLETLYEVWRQLFYLHWSSAAALDRQFAAPAPLTRSKTLFQVILFKDRQEYVQKLAAVPGIEVSQGYYDPRRRESLFYAGDDATMTTQYHEATHQLFQETGDTVEQVGGRDNFWLIEGVAIYMESLRFYAGYSTVGGFDAARMQFARYRRLNDGFYLPLEQLTALGSAELQRHEEIRKLYSQSAGLAHMLFDGQGGRYRQAAVDYLRMVYAGREKMQTLPSLTEQSFAQLDEQYRPFLNVTDEDLTTRLAPGESVRSLSLGHTDVTDAGLAAIGRLRQLDWLDLAVCQVTDESAPVLGKLTELTQLNLEGTAVTDRTLPALGRLRKLQILDLSGTKITDAGLSELAGLSLLEELWLTGTPVTDAGLVPLQRLRQLQTLQINGTRVTPGGYAEMKKALPGLQGD</sequence>
<keyword evidence="4" id="KW-1185">Reference proteome</keyword>
<dbReference type="InterPro" id="IPR051341">
    <property type="entry name" value="Zyg-11_UBL_adapter"/>
</dbReference>
<dbReference type="SUPFAM" id="SSF52047">
    <property type="entry name" value="RNI-like"/>
    <property type="match status" value="1"/>
</dbReference>
<feature type="chain" id="PRO_5021927773" evidence="1">
    <location>
        <begin position="36"/>
        <end position="629"/>
    </location>
</feature>